<sequence length="646" mass="69836">MYNGTMTLVCTTKVTFLPLPIAQAGLQSNNFKYPTTQILPSASHCAKACYSQKCTSAAYQPLNSTSGSCLLTYQNLPECPSDDGGSAEKSIQRTDAYNGSEPIVLQCLKCEASAATAEQRPFCSQALTYTAFPLSNPENYAKLPDTLPVKNYDACLKFCYQRGCSKAYYLQVNNSYVSFVCTLSFDKETGCSVDDGKNKLTDLSNFQGSIEFRCVKCGGESGYGNVVKAETTQLASTVQVTTVSPLSSTSVASVPEPQPEPLAKTSCQNLRFLVLLPNPDREVPFDQHRTEFVDDLPRCAQRCYQSGCLVAGYLPSTRRCLMAFPPSASKYEKFCGGAAADGLVDNFNATTPVQLQCFSCENSLAISNKPEITFNIEATTGYLTLPPKDITPERTYVAPSTSANATTERSMEDCTVIFQTNEQLTQLRVEYQDHRPVLSVSHCATVCYLNGCTLAHYTPAGSGSDAGNSAYPGIAAGGQSSTCRLFYEPVESAWACSRSKLDHHVYHDDRTVQIQCVRCKPVRSGGGGVVKPGVATAPQSYPATSAQDNSQGSGEDILCKPATTAAIGAYPAVNATTQGDIGVVSHYVYFPITSTNAKKHNSTTKWACLDRGVVPKYGFLGFKKRLGVFPEIVKDRTTTPMEPEIR</sequence>
<dbReference type="Proteomes" id="UP000887565">
    <property type="component" value="Unplaced"/>
</dbReference>
<evidence type="ECO:0000313" key="1">
    <source>
        <dbReference type="Proteomes" id="UP000887565"/>
    </source>
</evidence>
<evidence type="ECO:0000313" key="2">
    <source>
        <dbReference type="WBParaSite" id="nRc.2.0.1.t06734-RA"/>
    </source>
</evidence>
<keyword evidence="1" id="KW-1185">Reference proteome</keyword>
<reference evidence="2" key="1">
    <citation type="submission" date="2022-11" db="UniProtKB">
        <authorList>
            <consortium name="WormBaseParasite"/>
        </authorList>
    </citation>
    <scope>IDENTIFICATION</scope>
</reference>
<name>A0A915HXW9_ROMCU</name>
<dbReference type="AlphaFoldDB" id="A0A915HXW9"/>
<organism evidence="1 2">
    <name type="scientific">Romanomermis culicivorax</name>
    <name type="common">Nematode worm</name>
    <dbReference type="NCBI Taxonomy" id="13658"/>
    <lineage>
        <taxon>Eukaryota</taxon>
        <taxon>Metazoa</taxon>
        <taxon>Ecdysozoa</taxon>
        <taxon>Nematoda</taxon>
        <taxon>Enoplea</taxon>
        <taxon>Dorylaimia</taxon>
        <taxon>Mermithida</taxon>
        <taxon>Mermithoidea</taxon>
        <taxon>Mermithidae</taxon>
        <taxon>Romanomermis</taxon>
    </lineage>
</organism>
<protein>
    <submittedName>
        <fullName evidence="2">PAN domain protein</fullName>
    </submittedName>
</protein>
<accession>A0A915HXW9</accession>
<dbReference type="WBParaSite" id="nRc.2.0.1.t06734-RA">
    <property type="protein sequence ID" value="nRc.2.0.1.t06734-RA"/>
    <property type="gene ID" value="nRc.2.0.1.g06734"/>
</dbReference>
<proteinExistence type="predicted"/>